<dbReference type="Pfam" id="PF07992">
    <property type="entry name" value="Pyr_redox_2"/>
    <property type="match status" value="1"/>
</dbReference>
<evidence type="ECO:0000313" key="7">
    <source>
        <dbReference type="EMBL" id="PSJ38303.1"/>
    </source>
</evidence>
<comment type="similarity">
    <text evidence="2">Belongs to the FAD-dependent oxidoreductase family.</text>
</comment>
<protein>
    <recommendedName>
        <fullName evidence="9">Assimilatory nitrite reductase large subunit</fullName>
    </recommendedName>
</protein>
<dbReference type="PANTHER" id="PTHR43429">
    <property type="entry name" value="PYRIDINE NUCLEOTIDE-DISULFIDE OXIDOREDUCTASE DOMAIN-CONTAINING"/>
    <property type="match status" value="1"/>
</dbReference>
<dbReference type="SUPFAM" id="SSF51905">
    <property type="entry name" value="FAD/NAD(P)-binding domain"/>
    <property type="match status" value="2"/>
</dbReference>
<dbReference type="InterPro" id="IPR050260">
    <property type="entry name" value="FAD-bd_OxRdtase"/>
</dbReference>
<comment type="cofactor">
    <cofactor evidence="1">
        <name>FAD</name>
        <dbReference type="ChEBI" id="CHEBI:57692"/>
    </cofactor>
</comment>
<dbReference type="OrthoDB" id="9768666at2"/>
<evidence type="ECO:0000259" key="6">
    <source>
        <dbReference type="Pfam" id="PF18267"/>
    </source>
</evidence>
<dbReference type="Gene3D" id="3.50.50.60">
    <property type="entry name" value="FAD/NAD(P)-binding domain"/>
    <property type="match status" value="2"/>
</dbReference>
<name>A0A2P7QK46_9SPHN</name>
<comment type="caution">
    <text evidence="7">The sequence shown here is derived from an EMBL/GenBank/DDBJ whole genome shotgun (WGS) entry which is preliminary data.</text>
</comment>
<dbReference type="InterPro" id="IPR023753">
    <property type="entry name" value="FAD/NAD-binding_dom"/>
</dbReference>
<gene>
    <name evidence="7" type="ORF">C7I55_17765</name>
</gene>
<reference evidence="7 8" key="1">
    <citation type="submission" date="2018-03" db="EMBL/GenBank/DDBJ databases">
        <title>The draft genome of Sphingosinicella sp. GL-C-18.</title>
        <authorList>
            <person name="Liu L."/>
            <person name="Li L."/>
            <person name="Liang L."/>
            <person name="Zhang X."/>
            <person name="Wang T."/>
        </authorList>
    </citation>
    <scope>NUCLEOTIDE SEQUENCE [LARGE SCALE GENOMIC DNA]</scope>
    <source>
        <strain evidence="7 8">GL-C-18</strain>
    </source>
</reference>
<keyword evidence="3" id="KW-0285">Flavoprotein</keyword>
<proteinExistence type="inferred from homology"/>
<dbReference type="Pfam" id="PF18267">
    <property type="entry name" value="Rubredoxin_C"/>
    <property type="match status" value="1"/>
</dbReference>
<dbReference type="Proteomes" id="UP000241167">
    <property type="component" value="Unassembled WGS sequence"/>
</dbReference>
<dbReference type="InterPro" id="IPR036188">
    <property type="entry name" value="FAD/NAD-bd_sf"/>
</dbReference>
<evidence type="ECO:0000256" key="4">
    <source>
        <dbReference type="ARBA" id="ARBA00022827"/>
    </source>
</evidence>
<evidence type="ECO:0000256" key="2">
    <source>
        <dbReference type="ARBA" id="ARBA00006442"/>
    </source>
</evidence>
<evidence type="ECO:0000256" key="1">
    <source>
        <dbReference type="ARBA" id="ARBA00001974"/>
    </source>
</evidence>
<organism evidence="7 8">
    <name type="scientific">Allosphingosinicella deserti</name>
    <dbReference type="NCBI Taxonomy" id="2116704"/>
    <lineage>
        <taxon>Bacteria</taxon>
        <taxon>Pseudomonadati</taxon>
        <taxon>Pseudomonadota</taxon>
        <taxon>Alphaproteobacteria</taxon>
        <taxon>Sphingomonadales</taxon>
        <taxon>Sphingomonadaceae</taxon>
        <taxon>Allosphingosinicella</taxon>
    </lineage>
</organism>
<dbReference type="InterPro" id="IPR041575">
    <property type="entry name" value="Rubredoxin_C"/>
</dbReference>
<dbReference type="EMBL" id="PXYI01000006">
    <property type="protein sequence ID" value="PSJ38303.1"/>
    <property type="molecule type" value="Genomic_DNA"/>
</dbReference>
<dbReference type="PRINTS" id="PR00368">
    <property type="entry name" value="FADPNR"/>
</dbReference>
<dbReference type="PRINTS" id="PR00411">
    <property type="entry name" value="PNDRDTASEI"/>
</dbReference>
<dbReference type="PANTHER" id="PTHR43429:SF3">
    <property type="entry name" value="NITRITE REDUCTASE [NAD(P)H]"/>
    <property type="match status" value="1"/>
</dbReference>
<evidence type="ECO:0008006" key="9">
    <source>
        <dbReference type="Google" id="ProtNLM"/>
    </source>
</evidence>
<dbReference type="GO" id="GO:0016491">
    <property type="term" value="F:oxidoreductase activity"/>
    <property type="evidence" value="ECO:0007669"/>
    <property type="project" value="InterPro"/>
</dbReference>
<sequence>MASTSSLHAKPHLVVIGNGMAGCRAVEELLARAPDLHRITIFGAEPRVNYNRIMLSPVLAGEKSFDEIVINDQRWYRDNHIALVSGDSVVAIDRAAKTVTARSGDVVGYDTLVIATGSDPFIIPVPGRDLPGVIGFRDMNDVESMLAAAATGGEAVVIGGGLLGLEAAHGLSLRGMKVTVLHLMPILMERQLDGAAASLLRSQLEARGQIILTGADTAEIVGNGAVEGVRLKDDTIIPAKLVVMAVGIRPNVALARAAGLAIGRAIQVDDHMVTSDPSILAVGECVEHRGQVYGLVAPIWEMCRALAEGLAGRRSGYAGSVTSTKLKVSGIDLFSAGDFAGGEDCEDIVLRDIAGGTYKRIILKDDRIVGTVLYGDTADGGWYFDLLRNRRDVSGLRDMLIFGKAYAPLESPA</sequence>
<keyword evidence="4" id="KW-0274">FAD</keyword>
<feature type="domain" description="FAD/NAD(P)-binding" evidence="5">
    <location>
        <begin position="12"/>
        <end position="288"/>
    </location>
</feature>
<keyword evidence="8" id="KW-1185">Reference proteome</keyword>
<evidence type="ECO:0000313" key="8">
    <source>
        <dbReference type="Proteomes" id="UP000241167"/>
    </source>
</evidence>
<dbReference type="InterPro" id="IPR016156">
    <property type="entry name" value="FAD/NAD-linked_Rdtase_dimer_sf"/>
</dbReference>
<dbReference type="Gene3D" id="3.30.390.30">
    <property type="match status" value="1"/>
</dbReference>
<evidence type="ECO:0000256" key="3">
    <source>
        <dbReference type="ARBA" id="ARBA00022630"/>
    </source>
</evidence>
<accession>A0A2P7QK46</accession>
<feature type="domain" description="NADH-rubredoxin oxidoreductase C-terminal" evidence="6">
    <location>
        <begin position="323"/>
        <end position="389"/>
    </location>
</feature>
<dbReference type="AlphaFoldDB" id="A0A2P7QK46"/>
<evidence type="ECO:0000259" key="5">
    <source>
        <dbReference type="Pfam" id="PF07992"/>
    </source>
</evidence>